<evidence type="ECO:0000313" key="2">
    <source>
        <dbReference type="Proteomes" id="UP000191806"/>
    </source>
</evidence>
<dbReference type="RefSeq" id="WP_063280678.1">
    <property type="nucleotide sequence ID" value="NZ_CP016746.2"/>
</dbReference>
<name>A0A1V0PDV5_LACLC</name>
<protein>
    <submittedName>
        <fullName evidence="1">Uncharacterized protein</fullName>
    </submittedName>
</protein>
<geneLocation type="plasmid" evidence="2">
    <name>pmpjm1</name>
</geneLocation>
<organism evidence="1 2">
    <name type="scientific">Lactococcus lactis subsp. cremoris</name>
    <name type="common">Streptococcus cremoris</name>
    <dbReference type="NCBI Taxonomy" id="1359"/>
    <lineage>
        <taxon>Bacteria</taxon>
        <taxon>Bacillati</taxon>
        <taxon>Bacillota</taxon>
        <taxon>Bacilli</taxon>
        <taxon>Lactobacillales</taxon>
        <taxon>Streptococcaceae</taxon>
        <taxon>Lactococcus</taxon>
    </lineage>
</organism>
<dbReference type="Proteomes" id="UP000191806">
    <property type="component" value="Plasmid pJM1A"/>
</dbReference>
<sequence length="220" mass="26300">MQETYVDVKEEFTWTELGNILKYLSILKQFPQFDVQNIKNWEKILMELYDYINLPNYSFKGVDDIDFTYSENVRRILAGVRFVNYICSEQRDSKLRREDCEMETGLSHQECLDMVPSLNYSGGNLKSKLNRLKGYEQTYTVDNFLDEDRILFTPELVFILKVIQSRKQKSMQYGIKHGRLENYYRTTFGMRYEHIKKTIVDDLSQQELSIQDFEKIYSIC</sequence>
<proteinExistence type="predicted"/>
<reference evidence="1 2" key="1">
    <citation type="journal article" date="2017" name="BMC Genomics">
        <title>Comparative and functional genomics of the Lactococcus lactis taxon; insights into evolution and niche adaptation.</title>
        <authorList>
            <person name="Kelleher P."/>
            <person name="Bottacini F."/>
            <person name="Mahony J."/>
            <person name="Kilcawley K.N."/>
            <person name="van Sinderen D."/>
        </authorList>
    </citation>
    <scope>NUCLEOTIDE SEQUENCE [LARGE SCALE GENOMIC DNA]</scope>
    <source>
        <strain evidence="1 2">JM1</strain>
        <plasmid evidence="2">pmpjm1</plasmid>
    </source>
</reference>
<dbReference type="AlphaFoldDB" id="A0A1V0PDV5"/>
<accession>A0A1V0PDV5</accession>
<gene>
    <name evidence="1" type="ORF">LLJM1_04140</name>
</gene>
<evidence type="ECO:0000313" key="1">
    <source>
        <dbReference type="EMBL" id="ARE27172.1"/>
    </source>
</evidence>
<dbReference type="EMBL" id="CP016746">
    <property type="protein sequence ID" value="ARE27172.1"/>
    <property type="molecule type" value="Genomic_DNA"/>
</dbReference>
<keyword evidence="1" id="KW-0614">Plasmid</keyword>